<feature type="transmembrane region" description="Helical" evidence="5">
    <location>
        <begin position="154"/>
        <end position="176"/>
    </location>
</feature>
<feature type="transmembrane region" description="Helical" evidence="5">
    <location>
        <begin position="93"/>
        <end position="117"/>
    </location>
</feature>
<organism evidence="6 7">
    <name type="scientific">Streptococcus ratti</name>
    <dbReference type="NCBI Taxonomy" id="1341"/>
    <lineage>
        <taxon>Bacteria</taxon>
        <taxon>Bacillati</taxon>
        <taxon>Bacillota</taxon>
        <taxon>Bacilli</taxon>
        <taxon>Lactobacillales</taxon>
        <taxon>Streptococcaceae</taxon>
        <taxon>Streptococcus</taxon>
    </lineage>
</organism>
<dbReference type="AlphaFoldDB" id="A0A7X9LC79"/>
<evidence type="ECO:0000256" key="4">
    <source>
        <dbReference type="ARBA" id="ARBA00023136"/>
    </source>
</evidence>
<dbReference type="RefSeq" id="WP_193523035.1">
    <property type="nucleotide sequence ID" value="NZ_JABASA010000003.1"/>
</dbReference>
<dbReference type="Gene3D" id="1.50.10.150">
    <property type="entry name" value="Voltage-dependent anion channel"/>
    <property type="match status" value="1"/>
</dbReference>
<evidence type="ECO:0000256" key="3">
    <source>
        <dbReference type="ARBA" id="ARBA00022989"/>
    </source>
</evidence>
<keyword evidence="4 5" id="KW-0472">Membrane</keyword>
<evidence type="ECO:0000313" key="6">
    <source>
        <dbReference type="EMBL" id="NMD48528.1"/>
    </source>
</evidence>
<dbReference type="InterPro" id="IPR038665">
    <property type="entry name" value="Voltage-dep_anion_channel_sf"/>
</dbReference>
<evidence type="ECO:0000256" key="2">
    <source>
        <dbReference type="ARBA" id="ARBA00022692"/>
    </source>
</evidence>
<dbReference type="Proteomes" id="UP000532121">
    <property type="component" value="Unassembled WGS sequence"/>
</dbReference>
<dbReference type="CDD" id="cd09325">
    <property type="entry name" value="TDT_C4-dicarb_trans"/>
    <property type="match status" value="1"/>
</dbReference>
<protein>
    <submittedName>
        <fullName evidence="6">TDT family transporter</fullName>
    </submittedName>
</protein>
<dbReference type="PANTHER" id="PTHR37955:SF1">
    <property type="entry name" value="DEP DOMAIN-CONTAINING PROTEIN"/>
    <property type="match status" value="1"/>
</dbReference>
<dbReference type="GO" id="GO:0005886">
    <property type="term" value="C:plasma membrane"/>
    <property type="evidence" value="ECO:0007669"/>
    <property type="project" value="TreeGrafter"/>
</dbReference>
<keyword evidence="2 5" id="KW-0812">Transmembrane</keyword>
<proteinExistence type="predicted"/>
<name>A0A7X9LC79_STRRT</name>
<feature type="transmembrane region" description="Helical" evidence="5">
    <location>
        <begin position="34"/>
        <end position="54"/>
    </location>
</feature>
<dbReference type="InterPro" id="IPR004695">
    <property type="entry name" value="SLAC1/Mae1/Ssu1/TehA"/>
</dbReference>
<feature type="transmembrane region" description="Helical" evidence="5">
    <location>
        <begin position="188"/>
        <end position="207"/>
    </location>
</feature>
<evidence type="ECO:0000313" key="7">
    <source>
        <dbReference type="Proteomes" id="UP000532121"/>
    </source>
</evidence>
<dbReference type="Pfam" id="PF03595">
    <property type="entry name" value="SLAC1"/>
    <property type="match status" value="1"/>
</dbReference>
<comment type="caution">
    <text evidence="6">The sequence shown here is derived from an EMBL/GenBank/DDBJ whole genome shotgun (WGS) entry which is preliminary data.</text>
</comment>
<dbReference type="PANTHER" id="PTHR37955">
    <property type="entry name" value="TELLURITE RESISTANCE PROTEIN TEHA"/>
    <property type="match status" value="1"/>
</dbReference>
<reference evidence="6 7" key="1">
    <citation type="submission" date="2020-04" db="EMBL/GenBank/DDBJ databases">
        <title>MicrobeNet Type strains.</title>
        <authorList>
            <person name="Nicholson A.C."/>
        </authorList>
    </citation>
    <scope>NUCLEOTIDE SEQUENCE [LARGE SCALE GENOMIC DNA]</scope>
    <source>
        <strain evidence="6 7">DSM 22768</strain>
    </source>
</reference>
<dbReference type="EMBL" id="JABASA010000003">
    <property type="protein sequence ID" value="NMD48528.1"/>
    <property type="molecule type" value="Genomic_DNA"/>
</dbReference>
<feature type="transmembrane region" description="Helical" evidence="5">
    <location>
        <begin position="288"/>
        <end position="306"/>
    </location>
</feature>
<comment type="subcellular location">
    <subcellularLocation>
        <location evidence="1">Membrane</location>
        <topology evidence="1">Multi-pass membrane protein</topology>
    </subcellularLocation>
</comment>
<gene>
    <name evidence="6" type="ORF">HHO37_02300</name>
</gene>
<sequence length="319" mass="35833">MKAVKNPPLVMSGLSLGLFALGNLLELYHPALRYLLGIAAIFIYLLLIIGILRNLPQAKEQLQQPLVASVFPTFFMSGMLFAGYIQIFSGLGAWVSAVSVLVWWLAFLGNAWLILYFTITFVLHFSWDYVFPSWSVLYVGIAVATLTAPISGQYFLGQIIFWICLILTLLVLPFMTIKSYRIGLPESAKPNISTFCAPLSLLLAGYLKTFPDGQSPNTSIVWLLLFASQLLYIFVVIQLPVLLKRDFNPGFSAFTFPFVISITSLRSAGLYLNIQHPLFHVLVKLEEVLAIVLVFFVLIHYLSFLFQNKAPKPKAKQQR</sequence>
<dbReference type="InterPro" id="IPR052951">
    <property type="entry name" value="Tellurite_res_ion_channel"/>
</dbReference>
<accession>A0A7X9LC79</accession>
<dbReference type="GO" id="GO:0046583">
    <property type="term" value="F:monoatomic cation efflux transmembrane transporter activity"/>
    <property type="evidence" value="ECO:0007669"/>
    <property type="project" value="TreeGrafter"/>
</dbReference>
<feature type="transmembrane region" description="Helical" evidence="5">
    <location>
        <begin position="250"/>
        <end position="268"/>
    </location>
</feature>
<feature type="transmembrane region" description="Helical" evidence="5">
    <location>
        <begin position="66"/>
        <end position="87"/>
    </location>
</feature>
<evidence type="ECO:0000256" key="1">
    <source>
        <dbReference type="ARBA" id="ARBA00004141"/>
    </source>
</evidence>
<feature type="transmembrane region" description="Helical" evidence="5">
    <location>
        <begin position="219"/>
        <end position="243"/>
    </location>
</feature>
<feature type="transmembrane region" description="Helical" evidence="5">
    <location>
        <begin position="129"/>
        <end position="148"/>
    </location>
</feature>
<keyword evidence="3 5" id="KW-1133">Transmembrane helix</keyword>
<evidence type="ECO:0000256" key="5">
    <source>
        <dbReference type="SAM" id="Phobius"/>
    </source>
</evidence>